<reference evidence="2 3" key="1">
    <citation type="journal article" date="2018" name="Mycol. Prog.">
        <title>Coniella lustricola, a new species from submerged detritus.</title>
        <authorList>
            <person name="Raudabaugh D.B."/>
            <person name="Iturriaga T."/>
            <person name="Carver A."/>
            <person name="Mondo S."/>
            <person name="Pangilinan J."/>
            <person name="Lipzen A."/>
            <person name="He G."/>
            <person name="Amirebrahimi M."/>
            <person name="Grigoriev I.V."/>
            <person name="Miller A.N."/>
        </authorList>
    </citation>
    <scope>NUCLEOTIDE SEQUENCE [LARGE SCALE GENOMIC DNA]</scope>
    <source>
        <strain evidence="2 3">B22-T-1</strain>
    </source>
</reference>
<dbReference type="PANTHER" id="PTHR43316:SF3">
    <property type="entry name" value="HALOACID DEHALOGENASE, TYPE II (AFU_ORTHOLOGUE AFUA_2G07750)-RELATED"/>
    <property type="match status" value="1"/>
</dbReference>
<gene>
    <name evidence="2" type="ORF">BD289DRAFT_224218</name>
</gene>
<organism evidence="2 3">
    <name type="scientific">Coniella lustricola</name>
    <dbReference type="NCBI Taxonomy" id="2025994"/>
    <lineage>
        <taxon>Eukaryota</taxon>
        <taxon>Fungi</taxon>
        <taxon>Dikarya</taxon>
        <taxon>Ascomycota</taxon>
        <taxon>Pezizomycotina</taxon>
        <taxon>Sordariomycetes</taxon>
        <taxon>Sordariomycetidae</taxon>
        <taxon>Diaporthales</taxon>
        <taxon>Schizoparmaceae</taxon>
        <taxon>Coniella</taxon>
    </lineage>
</organism>
<dbReference type="EMBL" id="KZ678422">
    <property type="protein sequence ID" value="PSR89052.1"/>
    <property type="molecule type" value="Genomic_DNA"/>
</dbReference>
<dbReference type="STRING" id="2025994.A0A2T3AAZ7"/>
<keyword evidence="1" id="KW-0378">Hydrolase</keyword>
<sequence>MVSSSSPGLAALKDIKALTFDVFGTVVDWRSSVEDDLKAVFQATTAAPPFESLPADLQCRARELTDADWAVFAQQWRNAYIHFTRTFKAGETPWKDIDTHHRESLVKLLDQWKLNGLYTSRQIDELTLVWHRLRPWSDSANGIHALNELGLVTVTLSNGNRSLLTDLNSFGDLGFQKLVSAEDFQTYKPDPKTYLGAAEAIGVKPTEVAMVAAHLQDLDAARKLGLKTIYIERPQEEAWPKDGENYLTAKQWVNLWVRASEDGLVEVAHSLGNVL</sequence>
<dbReference type="InterPro" id="IPR023214">
    <property type="entry name" value="HAD_sf"/>
</dbReference>
<dbReference type="PRINTS" id="PR00413">
    <property type="entry name" value="HADHALOGNASE"/>
</dbReference>
<dbReference type="Gene3D" id="1.10.150.750">
    <property type="match status" value="1"/>
</dbReference>
<keyword evidence="3" id="KW-1185">Reference proteome</keyword>
<proteinExistence type="predicted"/>
<dbReference type="AlphaFoldDB" id="A0A2T3AAZ7"/>
<dbReference type="InterPro" id="IPR006439">
    <property type="entry name" value="HAD-SF_hydro_IA"/>
</dbReference>
<dbReference type="OrthoDB" id="40579at2759"/>
<dbReference type="NCBIfam" id="TIGR01428">
    <property type="entry name" value="HAD_type_II"/>
    <property type="match status" value="1"/>
</dbReference>
<dbReference type="NCBIfam" id="TIGR01493">
    <property type="entry name" value="HAD-SF-IA-v2"/>
    <property type="match status" value="1"/>
</dbReference>
<evidence type="ECO:0000313" key="2">
    <source>
        <dbReference type="EMBL" id="PSR89052.1"/>
    </source>
</evidence>
<dbReference type="InterPro" id="IPR006328">
    <property type="entry name" value="2-HAD"/>
</dbReference>
<evidence type="ECO:0000256" key="1">
    <source>
        <dbReference type="ARBA" id="ARBA00022801"/>
    </source>
</evidence>
<dbReference type="GO" id="GO:0019120">
    <property type="term" value="F:hydrolase activity, acting on acid halide bonds, in C-halide compounds"/>
    <property type="evidence" value="ECO:0007669"/>
    <property type="project" value="InterPro"/>
</dbReference>
<evidence type="ECO:0000313" key="3">
    <source>
        <dbReference type="Proteomes" id="UP000241462"/>
    </source>
</evidence>
<dbReference type="Proteomes" id="UP000241462">
    <property type="component" value="Unassembled WGS sequence"/>
</dbReference>
<dbReference type="InParanoid" id="A0A2T3AAZ7"/>
<dbReference type="InterPro" id="IPR036412">
    <property type="entry name" value="HAD-like_sf"/>
</dbReference>
<accession>A0A2T3AAZ7</accession>
<dbReference type="InterPro" id="IPR051540">
    <property type="entry name" value="S-2-haloacid_dehalogenase"/>
</dbReference>
<dbReference type="SFLD" id="SFLDS00003">
    <property type="entry name" value="Haloacid_Dehalogenase"/>
    <property type="match status" value="1"/>
</dbReference>
<dbReference type="Gene3D" id="3.40.50.1000">
    <property type="entry name" value="HAD superfamily/HAD-like"/>
    <property type="match status" value="1"/>
</dbReference>
<dbReference type="SUPFAM" id="SSF56784">
    <property type="entry name" value="HAD-like"/>
    <property type="match status" value="1"/>
</dbReference>
<protein>
    <submittedName>
        <fullName evidence="2">Haloacid dehalogenase</fullName>
    </submittedName>
</protein>
<dbReference type="Pfam" id="PF00702">
    <property type="entry name" value="Hydrolase"/>
    <property type="match status" value="1"/>
</dbReference>
<name>A0A2T3AAZ7_9PEZI</name>
<dbReference type="PANTHER" id="PTHR43316">
    <property type="entry name" value="HYDROLASE, HALOACID DELAHOGENASE-RELATED"/>
    <property type="match status" value="1"/>
</dbReference>
<dbReference type="GO" id="GO:0016791">
    <property type="term" value="F:phosphatase activity"/>
    <property type="evidence" value="ECO:0007669"/>
    <property type="project" value="UniProtKB-ARBA"/>
</dbReference>
<dbReference type="SFLD" id="SFLDG01129">
    <property type="entry name" value="C1.5:_HAD__Beta-PGM__Phosphata"/>
    <property type="match status" value="1"/>
</dbReference>